<evidence type="ECO:0000256" key="1">
    <source>
        <dbReference type="ARBA" id="ARBA00023015"/>
    </source>
</evidence>
<evidence type="ECO:0000256" key="3">
    <source>
        <dbReference type="ARBA" id="ARBA00023163"/>
    </source>
</evidence>
<dbReference type="SMART" id="SM00419">
    <property type="entry name" value="HTH_CRP"/>
    <property type="match status" value="1"/>
</dbReference>
<dbReference type="InterPro" id="IPR000595">
    <property type="entry name" value="cNMP-bd_dom"/>
</dbReference>
<evidence type="ECO:0000259" key="4">
    <source>
        <dbReference type="PROSITE" id="PS51063"/>
    </source>
</evidence>
<sequence length="242" mass="26966">MPSSGYPLELIVRKLGGATRFSQAEQHALRDLPATIWTVEAQRDIVHEGDPATQCCLVLDGWICCYHLLTEAGRQILSFHVPGDLPDLQCLHLPRPDFGIAAVTRATVAFVPHAKLRELANGFPAIAAALWRETLISAAIHRTWITSLGRRDARQRLAHLICELYLRLEAVGLADEHILPMPLRQPDLADALGLTSVHMNRTLKAMRTDGLISLRSRRLEIRDWAGLSAVAEFDPQYLHLSL</sequence>
<keyword evidence="3" id="KW-0804">Transcription</keyword>
<dbReference type="InterPro" id="IPR014710">
    <property type="entry name" value="RmlC-like_jellyroll"/>
</dbReference>
<dbReference type="CDD" id="cd00038">
    <property type="entry name" value="CAP_ED"/>
    <property type="match status" value="1"/>
</dbReference>
<reference evidence="5 6" key="1">
    <citation type="journal article" date="2012" name="Genet. Mol. Biol.">
        <title>Analysis of 16S rRNA and mxaF genes revealing insights into Methylobacterium niche-specific plant association.</title>
        <authorList>
            <person name="Dourado M.N."/>
            <person name="Andreote F.D."/>
            <person name="Dini-Andreote F."/>
            <person name="Conti R."/>
            <person name="Araujo J.M."/>
            <person name="Araujo W.L."/>
        </authorList>
    </citation>
    <scope>NUCLEOTIDE SEQUENCE [LARGE SCALE GENOMIC DNA]</scope>
    <source>
        <strain evidence="5 6">SR1.6/6</strain>
    </source>
</reference>
<dbReference type="GO" id="GO:0006355">
    <property type="term" value="P:regulation of DNA-templated transcription"/>
    <property type="evidence" value="ECO:0007669"/>
    <property type="project" value="InterPro"/>
</dbReference>
<evidence type="ECO:0000313" key="6">
    <source>
        <dbReference type="Proteomes" id="UP000012488"/>
    </source>
</evidence>
<dbReference type="GO" id="GO:0003677">
    <property type="term" value="F:DNA binding"/>
    <property type="evidence" value="ECO:0007669"/>
    <property type="project" value="UniProtKB-KW"/>
</dbReference>
<dbReference type="OrthoDB" id="7584044at2"/>
<dbReference type="InterPro" id="IPR036388">
    <property type="entry name" value="WH-like_DNA-bd_sf"/>
</dbReference>
<keyword evidence="2" id="KW-0238">DNA-binding</keyword>
<dbReference type="Proteomes" id="UP000012488">
    <property type="component" value="Chromosome"/>
</dbReference>
<dbReference type="PROSITE" id="PS51063">
    <property type="entry name" value="HTH_CRP_2"/>
    <property type="match status" value="1"/>
</dbReference>
<dbReference type="Gene3D" id="1.10.10.10">
    <property type="entry name" value="Winged helix-like DNA-binding domain superfamily/Winged helix DNA-binding domain"/>
    <property type="match status" value="1"/>
</dbReference>
<evidence type="ECO:0000256" key="2">
    <source>
        <dbReference type="ARBA" id="ARBA00023125"/>
    </source>
</evidence>
<dbReference type="SUPFAM" id="SSF51206">
    <property type="entry name" value="cAMP-binding domain-like"/>
    <property type="match status" value="1"/>
</dbReference>
<dbReference type="Gene3D" id="2.60.120.10">
    <property type="entry name" value="Jelly Rolls"/>
    <property type="match status" value="1"/>
</dbReference>
<dbReference type="AlphaFoldDB" id="A0A6B9FR75"/>
<dbReference type="EMBL" id="CP043538">
    <property type="protein sequence ID" value="QGY03548.1"/>
    <property type="molecule type" value="Genomic_DNA"/>
</dbReference>
<accession>A0A6B9FR75</accession>
<dbReference type="KEGG" id="mmes:MMSR116_17885"/>
<dbReference type="InterPro" id="IPR012318">
    <property type="entry name" value="HTH_CRP"/>
</dbReference>
<dbReference type="InterPro" id="IPR036390">
    <property type="entry name" value="WH_DNA-bd_sf"/>
</dbReference>
<feature type="domain" description="HTH crp-type" evidence="4">
    <location>
        <begin position="151"/>
        <end position="225"/>
    </location>
</feature>
<evidence type="ECO:0000313" key="5">
    <source>
        <dbReference type="EMBL" id="QGY03548.1"/>
    </source>
</evidence>
<name>A0A6B9FR75_9HYPH</name>
<protein>
    <submittedName>
        <fullName evidence="5">Crp/Fnr family transcriptional regulator</fullName>
    </submittedName>
</protein>
<gene>
    <name evidence="5" type="ORF">MMSR116_17885</name>
</gene>
<proteinExistence type="predicted"/>
<organism evidence="5 6">
    <name type="scientific">Methylobacterium mesophilicum SR1.6/6</name>
    <dbReference type="NCBI Taxonomy" id="908290"/>
    <lineage>
        <taxon>Bacteria</taxon>
        <taxon>Pseudomonadati</taxon>
        <taxon>Pseudomonadota</taxon>
        <taxon>Alphaproteobacteria</taxon>
        <taxon>Hyphomicrobiales</taxon>
        <taxon>Methylobacteriaceae</taxon>
        <taxon>Methylobacterium</taxon>
    </lineage>
</organism>
<dbReference type="Pfam" id="PF13545">
    <property type="entry name" value="HTH_Crp_2"/>
    <property type="match status" value="1"/>
</dbReference>
<dbReference type="InterPro" id="IPR018490">
    <property type="entry name" value="cNMP-bd_dom_sf"/>
</dbReference>
<keyword evidence="1" id="KW-0805">Transcription regulation</keyword>
<dbReference type="Pfam" id="PF00027">
    <property type="entry name" value="cNMP_binding"/>
    <property type="match status" value="1"/>
</dbReference>
<reference evidence="5 6" key="2">
    <citation type="journal article" date="2013" name="Genome Announc.">
        <title>Draft Genome Sequence of Methylobacterium mesophilicum Strain SR1.6/6, Isolated from Citrus sinensis.</title>
        <authorList>
            <person name="Marinho Almeida D."/>
            <person name="Dini-Andreote F."/>
            <person name="Camargo Neves A.A."/>
            <person name="Juca Ramos R.T."/>
            <person name="Andreote F.D."/>
            <person name="Carneiro A.R."/>
            <person name="Oliveira de Souza Lima A."/>
            <person name="Caracciolo Gomes de Sa P.H."/>
            <person name="Ribeiro Barbosa M.S."/>
            <person name="Araujo W.L."/>
            <person name="Silva A."/>
        </authorList>
    </citation>
    <scope>NUCLEOTIDE SEQUENCE [LARGE SCALE GENOMIC DNA]</scope>
    <source>
        <strain evidence="5 6">SR1.6/6</strain>
    </source>
</reference>
<dbReference type="SUPFAM" id="SSF46785">
    <property type="entry name" value="Winged helix' DNA-binding domain"/>
    <property type="match status" value="1"/>
</dbReference>